<gene>
    <name evidence="5" type="ORF">MNBD_GAMMA22-2534</name>
</gene>
<dbReference type="EMBL" id="UOFS01000009">
    <property type="protein sequence ID" value="VAW92011.1"/>
    <property type="molecule type" value="Genomic_DNA"/>
</dbReference>
<keyword evidence="3" id="KW-0812">Transmembrane</keyword>
<dbReference type="PANTHER" id="PTHR43630">
    <property type="entry name" value="POLY-BETA-1,6-N-ACETYL-D-GLUCOSAMINE SYNTHASE"/>
    <property type="match status" value="1"/>
</dbReference>
<dbReference type="CDD" id="cd06439">
    <property type="entry name" value="CESA_like_1"/>
    <property type="match status" value="1"/>
</dbReference>
<dbReference type="AlphaFoldDB" id="A0A3B0ZK13"/>
<evidence type="ECO:0000256" key="2">
    <source>
        <dbReference type="ARBA" id="ARBA00022679"/>
    </source>
</evidence>
<evidence type="ECO:0000259" key="4">
    <source>
        <dbReference type="Pfam" id="PF00535"/>
    </source>
</evidence>
<dbReference type="Pfam" id="PF00535">
    <property type="entry name" value="Glycos_transf_2"/>
    <property type="match status" value="1"/>
</dbReference>
<keyword evidence="3" id="KW-1133">Transmembrane helix</keyword>
<sequence>MSETIFWVSLIFIVYTYFIYPVLIWLLSQTRSVSKIDITDDFEYPKLSIVIPVYNEKNNIEEKIKNIKSLDYPKNKIEIILVSDGSDDGTQKIFNNDDRVTFLSYEKRQGKPSALNFAVKHVATDIIVFTDIRQAIDKYAVKFLVKRLMIPGVGAVSGELCHKPSKSNIGKNVGLYWLYEKWIRKSESRFNSTAGVTGALYAIHTSDYVPLNKDTLLDDFEVPIQLVKNKQRVVLESQAKIYDTSQEDIAGEKKRKIRTLTGNFQSFLWNKWLFNPFKNPIIFQFLSHKLFRLIVPYTMLLTLVSSFYSDGFFYVIIFWCQVLFYMLGIIGMNAIKFKNYKIISIIVVFLELNISAVLALNEFLRGKVKVQWDKTS</sequence>
<evidence type="ECO:0000256" key="1">
    <source>
        <dbReference type="ARBA" id="ARBA00022676"/>
    </source>
</evidence>
<dbReference type="SUPFAM" id="SSF53448">
    <property type="entry name" value="Nucleotide-diphospho-sugar transferases"/>
    <property type="match status" value="1"/>
</dbReference>
<evidence type="ECO:0000313" key="5">
    <source>
        <dbReference type="EMBL" id="VAW92011.1"/>
    </source>
</evidence>
<keyword evidence="3" id="KW-0472">Membrane</keyword>
<dbReference type="GO" id="GO:0016757">
    <property type="term" value="F:glycosyltransferase activity"/>
    <property type="evidence" value="ECO:0007669"/>
    <property type="project" value="UniProtKB-KW"/>
</dbReference>
<reference evidence="5" key="1">
    <citation type="submission" date="2018-06" db="EMBL/GenBank/DDBJ databases">
        <authorList>
            <person name="Zhirakovskaya E."/>
        </authorList>
    </citation>
    <scope>NUCLEOTIDE SEQUENCE</scope>
</reference>
<feature type="transmembrane region" description="Helical" evidence="3">
    <location>
        <begin position="314"/>
        <end position="335"/>
    </location>
</feature>
<dbReference type="Gene3D" id="3.90.550.10">
    <property type="entry name" value="Spore Coat Polysaccharide Biosynthesis Protein SpsA, Chain A"/>
    <property type="match status" value="1"/>
</dbReference>
<protein>
    <submittedName>
        <fullName evidence="5">Glycosyl transferase, group 2 family</fullName>
    </submittedName>
</protein>
<dbReference type="InterPro" id="IPR029044">
    <property type="entry name" value="Nucleotide-diphossugar_trans"/>
</dbReference>
<feature type="domain" description="Glycosyltransferase 2-like" evidence="4">
    <location>
        <begin position="48"/>
        <end position="169"/>
    </location>
</feature>
<feature type="transmembrane region" description="Helical" evidence="3">
    <location>
        <begin position="6"/>
        <end position="27"/>
    </location>
</feature>
<organism evidence="5">
    <name type="scientific">hydrothermal vent metagenome</name>
    <dbReference type="NCBI Taxonomy" id="652676"/>
    <lineage>
        <taxon>unclassified sequences</taxon>
        <taxon>metagenomes</taxon>
        <taxon>ecological metagenomes</taxon>
    </lineage>
</organism>
<dbReference type="PANTHER" id="PTHR43630:SF1">
    <property type="entry name" value="POLY-BETA-1,6-N-ACETYL-D-GLUCOSAMINE SYNTHASE"/>
    <property type="match status" value="1"/>
</dbReference>
<feature type="transmembrane region" description="Helical" evidence="3">
    <location>
        <begin position="290"/>
        <end position="308"/>
    </location>
</feature>
<evidence type="ECO:0000256" key="3">
    <source>
        <dbReference type="SAM" id="Phobius"/>
    </source>
</evidence>
<accession>A0A3B0ZK13</accession>
<name>A0A3B0ZK13_9ZZZZ</name>
<feature type="transmembrane region" description="Helical" evidence="3">
    <location>
        <begin position="342"/>
        <end position="360"/>
    </location>
</feature>
<dbReference type="InterPro" id="IPR001173">
    <property type="entry name" value="Glyco_trans_2-like"/>
</dbReference>
<keyword evidence="2 5" id="KW-0808">Transferase</keyword>
<keyword evidence="1" id="KW-0328">Glycosyltransferase</keyword>
<proteinExistence type="predicted"/>